<dbReference type="GO" id="GO:0005886">
    <property type="term" value="C:plasma membrane"/>
    <property type="evidence" value="ECO:0007669"/>
    <property type="project" value="UniProtKB-SubCell"/>
</dbReference>
<gene>
    <name evidence="12" type="ORF">SAMN05878503_102419</name>
</gene>
<dbReference type="InterPro" id="IPR000595">
    <property type="entry name" value="cNMP-bd_dom"/>
</dbReference>
<evidence type="ECO:0000256" key="6">
    <source>
        <dbReference type="ARBA" id="ARBA00023053"/>
    </source>
</evidence>
<keyword evidence="4 10" id="KW-0812">Transmembrane</keyword>
<dbReference type="PANTHER" id="PTHR10110">
    <property type="entry name" value="SODIUM/HYDROGEN EXCHANGER"/>
    <property type="match status" value="1"/>
</dbReference>
<dbReference type="InterPro" id="IPR018422">
    <property type="entry name" value="Cation/H_exchanger_CPA1"/>
</dbReference>
<dbReference type="InterPro" id="IPR018490">
    <property type="entry name" value="cNMP-bd_dom_sf"/>
</dbReference>
<evidence type="ECO:0000256" key="4">
    <source>
        <dbReference type="ARBA" id="ARBA00022692"/>
    </source>
</evidence>
<evidence type="ECO:0000313" key="13">
    <source>
        <dbReference type="Proteomes" id="UP000219467"/>
    </source>
</evidence>
<keyword evidence="2" id="KW-0813">Transport</keyword>
<evidence type="ECO:0000256" key="2">
    <source>
        <dbReference type="ARBA" id="ARBA00022448"/>
    </source>
</evidence>
<keyword evidence="8 10" id="KW-0472">Membrane</keyword>
<dbReference type="SUPFAM" id="SSF51206">
    <property type="entry name" value="cAMP-binding domain-like"/>
    <property type="match status" value="1"/>
</dbReference>
<evidence type="ECO:0000313" key="12">
    <source>
        <dbReference type="EMBL" id="SNX68979.1"/>
    </source>
</evidence>
<dbReference type="AlphaFoldDB" id="A0A285CN59"/>
<feature type="transmembrane region" description="Helical" evidence="10">
    <location>
        <begin position="393"/>
        <end position="416"/>
    </location>
</feature>
<dbReference type="EMBL" id="OAOQ01000002">
    <property type="protein sequence ID" value="SNX68979.1"/>
    <property type="molecule type" value="Genomic_DNA"/>
</dbReference>
<proteinExistence type="predicted"/>
<keyword evidence="9" id="KW-0739">Sodium transport</keyword>
<keyword evidence="3" id="KW-1003">Cell membrane</keyword>
<dbReference type="GO" id="GO:0015385">
    <property type="term" value="F:sodium:proton antiporter activity"/>
    <property type="evidence" value="ECO:0007669"/>
    <property type="project" value="InterPro"/>
</dbReference>
<dbReference type="Pfam" id="PF00027">
    <property type="entry name" value="cNMP_binding"/>
    <property type="match status" value="1"/>
</dbReference>
<dbReference type="Gene3D" id="6.10.140.1330">
    <property type="match status" value="1"/>
</dbReference>
<feature type="transmembrane region" description="Helical" evidence="10">
    <location>
        <begin position="320"/>
        <end position="341"/>
    </location>
</feature>
<evidence type="ECO:0000259" key="11">
    <source>
        <dbReference type="PROSITE" id="PS50042"/>
    </source>
</evidence>
<accession>A0A285CN59</accession>
<dbReference type="CDD" id="cd00038">
    <property type="entry name" value="CAP_ED"/>
    <property type="match status" value="1"/>
</dbReference>
<evidence type="ECO:0000256" key="7">
    <source>
        <dbReference type="ARBA" id="ARBA00023065"/>
    </source>
</evidence>
<dbReference type="PANTHER" id="PTHR10110:SF86">
    <property type="entry name" value="SODIUM_HYDROGEN EXCHANGER 7"/>
    <property type="match status" value="1"/>
</dbReference>
<evidence type="ECO:0000256" key="1">
    <source>
        <dbReference type="ARBA" id="ARBA00004651"/>
    </source>
</evidence>
<evidence type="ECO:0000256" key="10">
    <source>
        <dbReference type="SAM" id="Phobius"/>
    </source>
</evidence>
<dbReference type="PROSITE" id="PS50042">
    <property type="entry name" value="CNMP_BINDING_3"/>
    <property type="match status" value="1"/>
</dbReference>
<feature type="transmembrane region" description="Helical" evidence="10">
    <location>
        <begin position="74"/>
        <end position="93"/>
    </location>
</feature>
<evidence type="ECO:0000256" key="3">
    <source>
        <dbReference type="ARBA" id="ARBA00022475"/>
    </source>
</evidence>
<feature type="domain" description="Cyclic nucleotide-binding" evidence="11">
    <location>
        <begin position="709"/>
        <end position="823"/>
    </location>
</feature>
<dbReference type="OrthoDB" id="9809206at2"/>
<dbReference type="GO" id="GO:0098719">
    <property type="term" value="P:sodium ion import across plasma membrane"/>
    <property type="evidence" value="ECO:0007669"/>
    <property type="project" value="TreeGrafter"/>
</dbReference>
<dbReference type="RefSeq" id="WP_097029426.1">
    <property type="nucleotide sequence ID" value="NZ_OAOQ01000002.1"/>
</dbReference>
<keyword evidence="6" id="KW-0915">Sodium</keyword>
<evidence type="ECO:0000256" key="5">
    <source>
        <dbReference type="ARBA" id="ARBA00022989"/>
    </source>
</evidence>
<organism evidence="12 13">
    <name type="scientific">Cereibacter ovatus</name>
    <dbReference type="NCBI Taxonomy" id="439529"/>
    <lineage>
        <taxon>Bacteria</taxon>
        <taxon>Pseudomonadati</taxon>
        <taxon>Pseudomonadota</taxon>
        <taxon>Alphaproteobacteria</taxon>
        <taxon>Rhodobacterales</taxon>
        <taxon>Paracoccaceae</taxon>
        <taxon>Cereibacter</taxon>
    </lineage>
</organism>
<dbReference type="InterPro" id="IPR014710">
    <property type="entry name" value="RmlC-like_jellyroll"/>
</dbReference>
<feature type="transmembrane region" description="Helical" evidence="10">
    <location>
        <begin position="288"/>
        <end position="308"/>
    </location>
</feature>
<dbReference type="GO" id="GO:0015386">
    <property type="term" value="F:potassium:proton antiporter activity"/>
    <property type="evidence" value="ECO:0007669"/>
    <property type="project" value="TreeGrafter"/>
</dbReference>
<reference evidence="13" key="1">
    <citation type="submission" date="2017-08" db="EMBL/GenBank/DDBJ databases">
        <authorList>
            <person name="Varghese N."/>
            <person name="Submissions S."/>
        </authorList>
    </citation>
    <scope>NUCLEOTIDE SEQUENCE [LARGE SCALE GENOMIC DNA]</scope>
    <source>
        <strain evidence="13">JA234</strain>
    </source>
</reference>
<name>A0A285CN59_9RHOB</name>
<sequence length="832" mass="91688">MTIILLVSALACLFIVIAACEPIAARLRMPFTAVLAVVGAALGTGALWLQHSEVAHGFSPEVTQLLGLPIRSSVFLYMILPTLLFQVSLSLNIRRMIDDWVPILVMAVVAVVVSTLAIGFALQPFSSMSLVACLLLGAIVSTTDPSAVVSIFRSIAAPQRLTRIVEGESLLNDAAAIALFGFFLTFVMAGVPDPTLRDALVSFPLLIGGGVAAGYVMARIGLWAMTLLAAYPTAQISLSLALPYLTFVLAEQGLEASGVIAVVTVGITMNVAGPGRLSPATWASLSEIWAMLAHWAGSLIFILAALLIPRLIGRATDWDLVLIGVVTLAAVVARWVMLWGMVPLLGRLNLSPKVEQPYRVAILWGGLRGAVTLALALAVTENPMVPPHVKREVGILATGFVLFTLLVQGTTLRWVIRRLGLARLTPLDLALSNQVIAVALQNVREEVAQTVRERELDPAIVRAEAKRFGERLERSVDLADDSAEDINDRDRITLGLLALAGRERDAILAAFRQQLISSRLVQIMLVDVDRLIERTRLQGRDGYRAAGRMALGTGRSHRLAVLAHNRLKISRWLSRLTADRFEMLLSQRLILSDLHGLIDGKIRRIHGRRVAEILHEMLKRREEETVQALEALRLQYPGYSDEMVRAFIRRTALRLEEREYEMLLGDGLIGQELYMTLLQRIANERRRVEVRPHLDLAVQKSELVRQFPLFRDMEEDQRRALEHLLQTVYVRPGEVLLRRGDAPRKVFFIASGAVESDVAGQKVRLGRGEMFGQLAILTRKPRRAQVTAISHGTLLSLDEVRFKELLRRNAALQAATVESAARRGVTLDLSTL</sequence>
<feature type="transmembrane region" description="Helical" evidence="10">
    <location>
        <begin position="128"/>
        <end position="149"/>
    </location>
</feature>
<dbReference type="Gene3D" id="2.60.120.10">
    <property type="entry name" value="Jelly Rolls"/>
    <property type="match status" value="1"/>
</dbReference>
<dbReference type="Proteomes" id="UP000219467">
    <property type="component" value="Unassembled WGS sequence"/>
</dbReference>
<feature type="transmembrane region" description="Helical" evidence="10">
    <location>
        <begin position="170"/>
        <end position="191"/>
    </location>
</feature>
<feature type="transmembrane region" description="Helical" evidence="10">
    <location>
        <begin position="361"/>
        <end position="381"/>
    </location>
</feature>
<evidence type="ECO:0000256" key="9">
    <source>
        <dbReference type="ARBA" id="ARBA00023201"/>
    </source>
</evidence>
<protein>
    <submittedName>
        <fullName evidence="12">Sodium/proton antiporter (CPA1 family)</fullName>
    </submittedName>
</protein>
<keyword evidence="7" id="KW-0406">Ion transport</keyword>
<dbReference type="GO" id="GO:0051453">
    <property type="term" value="P:regulation of intracellular pH"/>
    <property type="evidence" value="ECO:0007669"/>
    <property type="project" value="TreeGrafter"/>
</dbReference>
<keyword evidence="5 10" id="KW-1133">Transmembrane helix</keyword>
<feature type="transmembrane region" description="Helical" evidence="10">
    <location>
        <begin position="203"/>
        <end position="230"/>
    </location>
</feature>
<keyword evidence="13" id="KW-1185">Reference proteome</keyword>
<feature type="transmembrane region" description="Helical" evidence="10">
    <location>
        <begin position="100"/>
        <end position="122"/>
    </location>
</feature>
<comment type="subcellular location">
    <subcellularLocation>
        <location evidence="1">Cell membrane</location>
        <topology evidence="1">Multi-pass membrane protein</topology>
    </subcellularLocation>
</comment>
<dbReference type="InterPro" id="IPR006153">
    <property type="entry name" value="Cation/H_exchanger_TM"/>
</dbReference>
<dbReference type="SMART" id="SM00100">
    <property type="entry name" value="cNMP"/>
    <property type="match status" value="1"/>
</dbReference>
<dbReference type="Pfam" id="PF00999">
    <property type="entry name" value="Na_H_Exchanger"/>
    <property type="match status" value="1"/>
</dbReference>
<evidence type="ECO:0000256" key="8">
    <source>
        <dbReference type="ARBA" id="ARBA00023136"/>
    </source>
</evidence>